<dbReference type="InterPro" id="IPR037756">
    <property type="entry name" value="C2D_Tricalbin"/>
</dbReference>
<dbReference type="SMART" id="SM00239">
    <property type="entry name" value="C2"/>
    <property type="match status" value="5"/>
</dbReference>
<dbReference type="Gene3D" id="2.60.40.150">
    <property type="entry name" value="C2 domain"/>
    <property type="match status" value="4"/>
</dbReference>
<name>A0A3N4I5X3_ASCIM</name>
<feature type="compositionally biased region" description="Low complexity" evidence="11">
    <location>
        <begin position="1361"/>
        <end position="1373"/>
    </location>
</feature>
<dbReference type="InterPro" id="IPR017147">
    <property type="entry name" value="Tricalbin"/>
</dbReference>
<dbReference type="InterPro" id="IPR037761">
    <property type="entry name" value="C2A_Tricalbin"/>
</dbReference>
<keyword evidence="9" id="KW-0446">Lipid-binding</keyword>
<dbReference type="InterPro" id="IPR031468">
    <property type="entry name" value="SMP_LBD"/>
</dbReference>
<keyword evidence="7" id="KW-1133">Transmembrane helix</keyword>
<feature type="compositionally biased region" description="Basic residues" evidence="11">
    <location>
        <begin position="1496"/>
        <end position="1507"/>
    </location>
</feature>
<accession>A0A3N4I5X3</accession>
<feature type="compositionally biased region" description="Basic and acidic residues" evidence="11">
    <location>
        <begin position="41"/>
        <end position="52"/>
    </location>
</feature>
<feature type="domain" description="C2" evidence="12">
    <location>
        <begin position="577"/>
        <end position="696"/>
    </location>
</feature>
<dbReference type="GO" id="GO:0061817">
    <property type="term" value="P:endoplasmic reticulum-plasma membrane tethering"/>
    <property type="evidence" value="ECO:0007669"/>
    <property type="project" value="InterPro"/>
</dbReference>
<evidence type="ECO:0000256" key="5">
    <source>
        <dbReference type="ARBA" id="ARBA00022737"/>
    </source>
</evidence>
<dbReference type="CDD" id="cd21678">
    <property type="entry name" value="SMP_TCB"/>
    <property type="match status" value="1"/>
</dbReference>
<comment type="subcellular location">
    <subcellularLocation>
        <location evidence="1">Endoplasmic reticulum membrane</location>
    </subcellularLocation>
</comment>
<dbReference type="EMBL" id="ML119684">
    <property type="protein sequence ID" value="RPA80816.1"/>
    <property type="molecule type" value="Genomic_DNA"/>
</dbReference>
<keyword evidence="10" id="KW-0472">Membrane</keyword>
<dbReference type="Proteomes" id="UP000275078">
    <property type="component" value="Unassembled WGS sequence"/>
</dbReference>
<feature type="domain" description="C2" evidence="12">
    <location>
        <begin position="434"/>
        <end position="553"/>
    </location>
</feature>
<reference evidence="14 15" key="1">
    <citation type="journal article" date="2018" name="Nat. Ecol. Evol.">
        <title>Pezizomycetes genomes reveal the molecular basis of ectomycorrhizal truffle lifestyle.</title>
        <authorList>
            <person name="Murat C."/>
            <person name="Payen T."/>
            <person name="Noel B."/>
            <person name="Kuo A."/>
            <person name="Morin E."/>
            <person name="Chen J."/>
            <person name="Kohler A."/>
            <person name="Krizsan K."/>
            <person name="Balestrini R."/>
            <person name="Da Silva C."/>
            <person name="Montanini B."/>
            <person name="Hainaut M."/>
            <person name="Levati E."/>
            <person name="Barry K.W."/>
            <person name="Belfiori B."/>
            <person name="Cichocki N."/>
            <person name="Clum A."/>
            <person name="Dockter R.B."/>
            <person name="Fauchery L."/>
            <person name="Guy J."/>
            <person name="Iotti M."/>
            <person name="Le Tacon F."/>
            <person name="Lindquist E.A."/>
            <person name="Lipzen A."/>
            <person name="Malagnac F."/>
            <person name="Mello A."/>
            <person name="Molinier V."/>
            <person name="Miyauchi S."/>
            <person name="Poulain J."/>
            <person name="Riccioni C."/>
            <person name="Rubini A."/>
            <person name="Sitrit Y."/>
            <person name="Splivallo R."/>
            <person name="Traeger S."/>
            <person name="Wang M."/>
            <person name="Zifcakova L."/>
            <person name="Wipf D."/>
            <person name="Zambonelli A."/>
            <person name="Paolocci F."/>
            <person name="Nowrousian M."/>
            <person name="Ottonello S."/>
            <person name="Baldrian P."/>
            <person name="Spatafora J.W."/>
            <person name="Henrissat B."/>
            <person name="Nagy L.G."/>
            <person name="Aury J.M."/>
            <person name="Wincker P."/>
            <person name="Grigoriev I.V."/>
            <person name="Bonfante P."/>
            <person name="Martin F.M."/>
        </authorList>
    </citation>
    <scope>NUCLEOTIDE SEQUENCE [LARGE SCALE GENOMIC DNA]</scope>
    <source>
        <strain evidence="14 15">RN42</strain>
    </source>
</reference>
<evidence type="ECO:0000256" key="3">
    <source>
        <dbReference type="ARBA" id="ARBA00022553"/>
    </source>
</evidence>
<dbReference type="PANTHER" id="PTHR46980:SF2">
    <property type="entry name" value="TRICALBIN-1-RELATED"/>
    <property type="match status" value="1"/>
</dbReference>
<evidence type="ECO:0000256" key="10">
    <source>
        <dbReference type="ARBA" id="ARBA00023136"/>
    </source>
</evidence>
<dbReference type="GO" id="GO:0071944">
    <property type="term" value="C:cell periphery"/>
    <property type="evidence" value="ECO:0007669"/>
    <property type="project" value="UniProtKB-ARBA"/>
</dbReference>
<keyword evidence="4" id="KW-0812">Transmembrane</keyword>
<keyword evidence="2" id="KW-0813">Transport</keyword>
<feature type="compositionally biased region" description="Basic and acidic residues" evidence="11">
    <location>
        <begin position="15"/>
        <end position="32"/>
    </location>
</feature>
<feature type="region of interest" description="Disordered" evidence="11">
    <location>
        <begin position="1487"/>
        <end position="1507"/>
    </location>
</feature>
<evidence type="ECO:0000256" key="7">
    <source>
        <dbReference type="ARBA" id="ARBA00022989"/>
    </source>
</evidence>
<proteinExistence type="predicted"/>
<dbReference type="Pfam" id="PF24920">
    <property type="entry name" value="C2_TCB1"/>
    <property type="match status" value="1"/>
</dbReference>
<evidence type="ECO:0000256" key="2">
    <source>
        <dbReference type="ARBA" id="ARBA00022448"/>
    </source>
</evidence>
<dbReference type="InterPro" id="IPR037762">
    <property type="entry name" value="C2C_Tricalbin"/>
</dbReference>
<dbReference type="GO" id="GO:0005789">
    <property type="term" value="C:endoplasmic reticulum membrane"/>
    <property type="evidence" value="ECO:0007669"/>
    <property type="project" value="UniProtKB-SubCell"/>
</dbReference>
<keyword evidence="6" id="KW-0256">Endoplasmic reticulum</keyword>
<dbReference type="InterPro" id="IPR052455">
    <property type="entry name" value="Tricalbin_domain"/>
</dbReference>
<dbReference type="InterPro" id="IPR037765">
    <property type="entry name" value="C2B_Tricalbin"/>
</dbReference>
<dbReference type="InterPro" id="IPR056910">
    <property type="entry name" value="TCB1-3_C2"/>
</dbReference>
<protein>
    <submittedName>
        <fullName evidence="14">Tricalbin</fullName>
    </submittedName>
</protein>
<evidence type="ECO:0000256" key="11">
    <source>
        <dbReference type="SAM" id="MobiDB-lite"/>
    </source>
</evidence>
<evidence type="ECO:0000256" key="8">
    <source>
        <dbReference type="ARBA" id="ARBA00023055"/>
    </source>
</evidence>
<feature type="domain" description="C2" evidence="12">
    <location>
        <begin position="713"/>
        <end position="831"/>
    </location>
</feature>
<dbReference type="CDD" id="cd04044">
    <property type="entry name" value="C2A_Tricalbin-like"/>
    <property type="match status" value="1"/>
</dbReference>
<evidence type="ECO:0000313" key="14">
    <source>
        <dbReference type="EMBL" id="RPA80816.1"/>
    </source>
</evidence>
<feature type="domain" description="SMP-LTD" evidence="13">
    <location>
        <begin position="233"/>
        <end position="438"/>
    </location>
</feature>
<evidence type="ECO:0000256" key="4">
    <source>
        <dbReference type="ARBA" id="ARBA00022692"/>
    </source>
</evidence>
<organism evidence="14 15">
    <name type="scientific">Ascobolus immersus RN42</name>
    <dbReference type="NCBI Taxonomy" id="1160509"/>
    <lineage>
        <taxon>Eukaryota</taxon>
        <taxon>Fungi</taxon>
        <taxon>Dikarya</taxon>
        <taxon>Ascomycota</taxon>
        <taxon>Pezizomycotina</taxon>
        <taxon>Pezizomycetes</taxon>
        <taxon>Pezizales</taxon>
        <taxon>Ascobolaceae</taxon>
        <taxon>Ascobolus</taxon>
    </lineage>
</organism>
<feature type="region of interest" description="Disordered" evidence="11">
    <location>
        <begin position="871"/>
        <end position="915"/>
    </location>
</feature>
<feature type="domain" description="C2" evidence="12">
    <location>
        <begin position="1080"/>
        <end position="1198"/>
    </location>
</feature>
<dbReference type="GO" id="GO:0006869">
    <property type="term" value="P:lipid transport"/>
    <property type="evidence" value="ECO:0007669"/>
    <property type="project" value="UniProtKB-KW"/>
</dbReference>
<dbReference type="STRING" id="1160509.A0A3N4I5X3"/>
<evidence type="ECO:0000259" key="13">
    <source>
        <dbReference type="PROSITE" id="PS51847"/>
    </source>
</evidence>
<dbReference type="PANTHER" id="PTHR46980">
    <property type="entry name" value="TRICALBIN-1-RELATED"/>
    <property type="match status" value="1"/>
</dbReference>
<evidence type="ECO:0000256" key="9">
    <source>
        <dbReference type="ARBA" id="ARBA00023121"/>
    </source>
</evidence>
<feature type="region of interest" description="Disordered" evidence="11">
    <location>
        <begin position="1314"/>
        <end position="1377"/>
    </location>
</feature>
<gene>
    <name evidence="14" type="ORF">BJ508DRAFT_307024</name>
</gene>
<evidence type="ECO:0000313" key="15">
    <source>
        <dbReference type="Proteomes" id="UP000275078"/>
    </source>
</evidence>
<evidence type="ECO:0000256" key="1">
    <source>
        <dbReference type="ARBA" id="ARBA00004586"/>
    </source>
</evidence>
<dbReference type="InterPro" id="IPR000008">
    <property type="entry name" value="C2_dom"/>
</dbReference>
<dbReference type="CDD" id="cd04045">
    <property type="entry name" value="C2C_Tricalbin-like"/>
    <property type="match status" value="1"/>
</dbReference>
<dbReference type="PROSITE" id="PS50004">
    <property type="entry name" value="C2"/>
    <property type="match status" value="4"/>
</dbReference>
<dbReference type="PROSITE" id="PS51847">
    <property type="entry name" value="SMP"/>
    <property type="match status" value="1"/>
</dbReference>
<keyword evidence="15" id="KW-1185">Reference proteome</keyword>
<keyword evidence="8" id="KW-0445">Lipid transport</keyword>
<dbReference type="InterPro" id="IPR035892">
    <property type="entry name" value="C2_domain_sf"/>
</dbReference>
<dbReference type="Pfam" id="PF25669">
    <property type="entry name" value="SMP_MUG190-like"/>
    <property type="match status" value="1"/>
</dbReference>
<dbReference type="CDD" id="cd04052">
    <property type="entry name" value="C2B_Tricalbin-like"/>
    <property type="match status" value="1"/>
</dbReference>
<dbReference type="OrthoDB" id="1029639at2759"/>
<keyword evidence="3" id="KW-0597">Phosphoprotein</keyword>
<evidence type="ECO:0000256" key="6">
    <source>
        <dbReference type="ARBA" id="ARBA00022824"/>
    </source>
</evidence>
<dbReference type="SUPFAM" id="SSF49562">
    <property type="entry name" value="C2 domain (Calcium/lipid-binding domain, CaLB)"/>
    <property type="match status" value="5"/>
</dbReference>
<evidence type="ECO:0000259" key="12">
    <source>
        <dbReference type="PROSITE" id="PS50004"/>
    </source>
</evidence>
<sequence length="1507" mass="165716">MADTAPPPQQYDVEPVNKSKKEVEEDIARSGKESGIPTFKFDTDASPEEKAAQAKKGMPEALDLSKTAPKLKEFIDASAAAAPPNGTTNGSAPQSAVSPSASSAPGTAVTPASPYVNGHPKAGDGNWERTGWEPRFGSMADAFGADTSSADHQTWVESHLDEKFFGDWYHNAGVIVFSCLATWFVTKVGLGLVWVIIVLSCCATYYRTSIRRVRRNIRDDLNREFAKTRLDSDVESLEWINSFLVKFWPIYAPVISATVINTVDGILSTATPGFLDSIKLETFNLGSKPPRLEHVKTYAKTEEDIVEMDWKFSFTPKDVSDMTSKQIANQKNPKVVLEVRVGKGIASKGFPIIVEDMQFQGRMKFKIKLQIPFPHIEKLDVCFLEPPEFDYVLKPVGGDMFGVDIGFLPGLNSFIREMVHANLGPMFYAPNVFTVELAKMLAGAPTDTAIGVLQVTLHRAHGLKNTDKFSGTPDPYATISLNNRAVLAKTKTIHESADPRWNETKFVIINSFNDPLTINVFDYNDIRKDKELGTATFALDQLEKDPMQENLTLEVISNNKQRGTIVADVKFFPVLKPVTLDDGTVEPVPETNTGVLRYTIHQCKDLDGSKSMVGQLSPYAIPYVNDKALPQTKIMKRTNNPIWGESREIIVGNRKTAKLAVRIKDDRGLQADPVLGEYKIKLDDMLERMAKGQDWFDLAGAKTGSIKMTAEWKPVELKGALGGSGGYVTPIGVMRVHLQNARGLKNLEAMGKSDPYVRILLSGIEKRRTVTFFNDLNPDWDEVLYVPVHSAKEKLTFEVMDEEKMGKDRSLGHLDLPLAEFIKQQENGEFLPYEEKELRSENLVYGSKKTPKGKLTYTVAFYPCLNVADPEEEEEAKKEEAANSSGTVSGATTPGPVSPGPVTPRKSGESSQETLNVESVPIADEGAAADASDLVADVKEEAAQKAADGPPKVRLTPDELLQHDCGIIVFKIIEGSFSQKDCHLEVLMDDHLHPSYTTKIRQKQQKIDDIGEAIVRELEWSKITLRIREDKKEIEGDEEEHLVGRLKGNTFDTLKQCLNNPTVLTLRGKDGENKVKISLKYIPIQMKLDPRESVNNMGTLRVDVLDASNLPAADRNGKSDPYCSFELNGEKVFKSKVQKKTLHPAWNEFFETKIPSRTGADFKLTVYDWDMAGDDDFLGQSPINLAALEPFKQTLVNLKLRGKRGEVGDYGEVRLRFMFRSDYVTRSRQGSSTFGGTFAVPGKIVAAGAAVPLKGVGLAAGGVMKGASFLKHGFSRKSKEDNSSGLDPNELRELEETSKAVAGEKDVGLVVPEGMADKYASASDNEREERGNRLTRSLTPSGRNRAVTPTGFGSPHGRTKSISSVYSTSGSPSPGADAGKATIRLISATGFPSSANVQARIRLAGKSKDLYKSKGIKGGNVNWEETTSIPCTADQQFLLKIIDDHFIRGDKDLGETLFVLDDTGAGTEKEVQVGEGRVRFKAVFTAGSQASPTDSKKKRKSGLLRRN</sequence>
<dbReference type="CDD" id="cd04040">
    <property type="entry name" value="C2D_Tricalbin-like"/>
    <property type="match status" value="1"/>
</dbReference>
<keyword evidence="5" id="KW-0677">Repeat</keyword>
<dbReference type="GO" id="GO:0008289">
    <property type="term" value="F:lipid binding"/>
    <property type="evidence" value="ECO:0007669"/>
    <property type="project" value="UniProtKB-KW"/>
</dbReference>
<feature type="compositionally biased region" description="Low complexity" evidence="11">
    <location>
        <begin position="90"/>
        <end position="114"/>
    </location>
</feature>
<feature type="region of interest" description="Disordered" evidence="11">
    <location>
        <begin position="80"/>
        <end position="131"/>
    </location>
</feature>
<feature type="region of interest" description="Disordered" evidence="11">
    <location>
        <begin position="1"/>
        <end position="67"/>
    </location>
</feature>
<dbReference type="PIRSF" id="PIRSF037232">
    <property type="entry name" value="Tricalbin"/>
    <property type="match status" value="1"/>
</dbReference>
<dbReference type="Pfam" id="PF00168">
    <property type="entry name" value="C2"/>
    <property type="match status" value="5"/>
</dbReference>